<dbReference type="SUPFAM" id="SSF46785">
    <property type="entry name" value="Winged helix' DNA-binding domain"/>
    <property type="match status" value="1"/>
</dbReference>
<evidence type="ECO:0000259" key="1">
    <source>
        <dbReference type="Pfam" id="PF03551"/>
    </source>
</evidence>
<dbReference type="Pfam" id="PF03551">
    <property type="entry name" value="PadR"/>
    <property type="match status" value="1"/>
</dbReference>
<reference evidence="2" key="2">
    <citation type="submission" date="2020-10" db="EMBL/GenBank/DDBJ databases">
        <title>Comparative genomics of the Acetobacterium genus.</title>
        <authorList>
            <person name="Marshall C."/>
            <person name="May H."/>
            <person name="Norman S."/>
        </authorList>
    </citation>
    <scope>NUCLEOTIDE SEQUENCE</scope>
    <source>
        <strain evidence="2">DER-2019</strain>
    </source>
</reference>
<evidence type="ECO:0000313" key="3">
    <source>
        <dbReference type="Proteomes" id="UP000616595"/>
    </source>
</evidence>
<dbReference type="InterPro" id="IPR036390">
    <property type="entry name" value="WH_DNA-bd_sf"/>
</dbReference>
<accession>A0A923KWM1</accession>
<dbReference type="OrthoDB" id="9808017at2"/>
<feature type="domain" description="Transcription regulator PadR N-terminal" evidence="1">
    <location>
        <begin position="14"/>
        <end position="82"/>
    </location>
</feature>
<dbReference type="EMBL" id="WJBD01000010">
    <property type="protein sequence ID" value="MBC3888575.1"/>
    <property type="molecule type" value="Genomic_DNA"/>
</dbReference>
<dbReference type="InterPro" id="IPR052509">
    <property type="entry name" value="Metal_resp_DNA-bind_regulator"/>
</dbReference>
<dbReference type="InterPro" id="IPR005149">
    <property type="entry name" value="Tscrpt_reg_PadR_N"/>
</dbReference>
<dbReference type="PANTHER" id="PTHR33169:SF14">
    <property type="entry name" value="TRANSCRIPTIONAL REGULATOR RV3488"/>
    <property type="match status" value="1"/>
</dbReference>
<dbReference type="PANTHER" id="PTHR33169">
    <property type="entry name" value="PADR-FAMILY TRANSCRIPTIONAL REGULATOR"/>
    <property type="match status" value="1"/>
</dbReference>
<gene>
    <name evidence="2" type="ORF">GH810_09670</name>
</gene>
<evidence type="ECO:0000313" key="2">
    <source>
        <dbReference type="EMBL" id="MBC3888575.1"/>
    </source>
</evidence>
<dbReference type="Gene3D" id="1.10.10.10">
    <property type="entry name" value="Winged helix-like DNA-binding domain superfamily/Winged helix DNA-binding domain"/>
    <property type="match status" value="1"/>
</dbReference>
<comment type="caution">
    <text evidence="2">The sequence shown here is derived from an EMBL/GenBank/DDBJ whole genome shotgun (WGS) entry which is preliminary data.</text>
</comment>
<reference evidence="2" key="1">
    <citation type="submission" date="2019-10" db="EMBL/GenBank/DDBJ databases">
        <authorList>
            <person name="Ross D.E."/>
            <person name="Gulliver D."/>
        </authorList>
    </citation>
    <scope>NUCLEOTIDE SEQUENCE</scope>
    <source>
        <strain evidence="2">DER-2019</strain>
    </source>
</reference>
<dbReference type="InterPro" id="IPR036388">
    <property type="entry name" value="WH-like_DNA-bd_sf"/>
</dbReference>
<dbReference type="RefSeq" id="WP_148568064.1">
    <property type="nucleotide sequence ID" value="NZ_RXYA01000014.1"/>
</dbReference>
<sequence length="108" mass="12667">MDVQLKKGLLETCVLTVLNRGDSYGYQIIKDASPYLEISESTLYPILKRLESNDCLNVYSVEHNGRLRKYYKITDAGREKIRTFLESWKEVMTVYNFITEEMRSSNNE</sequence>
<name>A0A923KWM1_9FIRM</name>
<protein>
    <submittedName>
        <fullName evidence="2">PadR family transcriptional regulator</fullName>
    </submittedName>
</protein>
<dbReference type="Proteomes" id="UP000616595">
    <property type="component" value="Unassembled WGS sequence"/>
</dbReference>
<dbReference type="AlphaFoldDB" id="A0A923KWM1"/>
<keyword evidence="3" id="KW-1185">Reference proteome</keyword>
<proteinExistence type="predicted"/>
<organism evidence="2 3">
    <name type="scientific">Acetobacterium paludosum</name>
    <dbReference type="NCBI Taxonomy" id="52693"/>
    <lineage>
        <taxon>Bacteria</taxon>
        <taxon>Bacillati</taxon>
        <taxon>Bacillota</taxon>
        <taxon>Clostridia</taxon>
        <taxon>Eubacteriales</taxon>
        <taxon>Eubacteriaceae</taxon>
        <taxon>Acetobacterium</taxon>
    </lineage>
</organism>